<proteinExistence type="predicted"/>
<dbReference type="Proteomes" id="UP001278995">
    <property type="component" value="Unassembled WGS sequence"/>
</dbReference>
<name>A0A6L6GER3_9GAMM</name>
<dbReference type="Pfam" id="PF16068">
    <property type="entry name" value="DUF4810"/>
    <property type="match status" value="1"/>
</dbReference>
<evidence type="ECO:0000313" key="1">
    <source>
        <dbReference type="EMBL" id="MDY6485632.1"/>
    </source>
</evidence>
<reference evidence="1 4" key="2">
    <citation type="submission" date="2023-11" db="EMBL/GenBank/DDBJ databases">
        <title>The common occurrence of Acinetobacte faecalis in cattle feces and its emended description.</title>
        <authorList>
            <person name="Kyselkova M."/>
            <person name="Xanthopoulou K."/>
            <person name="Shestivska V."/>
            <person name="Spanelova P."/>
            <person name="Maixnerova M."/>
            <person name="Higgins P.G."/>
            <person name="Nemec A."/>
        </authorList>
    </citation>
    <scope>NUCLEOTIDE SEQUENCE [LARGE SCALE GENOMIC DNA]</scope>
    <source>
        <strain evidence="1 4">ANC 7483</strain>
    </source>
</reference>
<evidence type="ECO:0000313" key="3">
    <source>
        <dbReference type="Proteomes" id="UP000473854"/>
    </source>
</evidence>
<reference evidence="2 3" key="1">
    <citation type="submission" date="2019-11" db="EMBL/GenBank/DDBJ databases">
        <authorList>
            <person name="An D."/>
        </authorList>
    </citation>
    <scope>NUCLEOTIDE SEQUENCE [LARGE SCALE GENOMIC DNA]</scope>
    <source>
        <strain evidence="2 3">YIM 103518</strain>
    </source>
</reference>
<sequence length="125" mass="14062">MKKTVLALIALSLVLVGCGGGATSLYRWGEFPQQTYNYMSERSKVSPLEQIARLEKDIEKSKAEKNRAVPPGLYGHLGLLNLDIQNSQRAAMYFQLEKQVYPESTVLMNRLLQRMGATNSNEVKK</sequence>
<dbReference type="EMBL" id="JAXHPL010000001">
    <property type="protein sequence ID" value="MDY6485632.1"/>
    <property type="molecule type" value="Genomic_DNA"/>
</dbReference>
<organism evidence="2 3">
    <name type="scientific">Acinetobacter faecalis</name>
    <dbReference type="NCBI Taxonomy" id="2665161"/>
    <lineage>
        <taxon>Bacteria</taxon>
        <taxon>Pseudomonadati</taxon>
        <taxon>Pseudomonadota</taxon>
        <taxon>Gammaproteobacteria</taxon>
        <taxon>Moraxellales</taxon>
        <taxon>Moraxellaceae</taxon>
        <taxon>Acinetobacter</taxon>
    </lineage>
</organism>
<evidence type="ECO:0000313" key="4">
    <source>
        <dbReference type="Proteomes" id="UP001278995"/>
    </source>
</evidence>
<accession>A0A6L6GER3</accession>
<dbReference type="EMBL" id="WLYL01000012">
    <property type="protein sequence ID" value="MTD10926.1"/>
    <property type="molecule type" value="Genomic_DNA"/>
</dbReference>
<dbReference type="PIRSF" id="PIRSF020555">
    <property type="entry name" value="UCP020555"/>
    <property type="match status" value="1"/>
</dbReference>
<dbReference type="PROSITE" id="PS51257">
    <property type="entry name" value="PROKAR_LIPOPROTEIN"/>
    <property type="match status" value="1"/>
</dbReference>
<dbReference type="RefSeq" id="WP_154772540.1">
    <property type="nucleotide sequence ID" value="NZ_JAXHPL010000001.1"/>
</dbReference>
<comment type="caution">
    <text evidence="2">The sequence shown here is derived from an EMBL/GenBank/DDBJ whole genome shotgun (WGS) entry which is preliminary data.</text>
</comment>
<protein>
    <submittedName>
        <fullName evidence="2">DUF4810 domain-containing protein</fullName>
    </submittedName>
</protein>
<dbReference type="Proteomes" id="UP000473854">
    <property type="component" value="Unassembled WGS sequence"/>
</dbReference>
<gene>
    <name evidence="2" type="ORF">GIX10_05620</name>
    <name evidence="1" type="ORF">SKM51_00105</name>
</gene>
<dbReference type="AlphaFoldDB" id="A0A6L6GER3"/>
<dbReference type="InterPro" id="IPR014508">
    <property type="entry name" value="UCP020555_TPR-like"/>
</dbReference>
<evidence type="ECO:0000313" key="2">
    <source>
        <dbReference type="EMBL" id="MTD10926.1"/>
    </source>
</evidence>